<dbReference type="AlphaFoldDB" id="A0AA46AG32"/>
<feature type="transmembrane region" description="Helical" evidence="1">
    <location>
        <begin position="174"/>
        <end position="193"/>
    </location>
</feature>
<dbReference type="NCBIfam" id="TIGR02675">
    <property type="entry name" value="tape_meas_nterm"/>
    <property type="match status" value="1"/>
</dbReference>
<organism evidence="3 4">
    <name type="scientific">Laceyella tengchongensis</name>
    <dbReference type="NCBI Taxonomy" id="574699"/>
    <lineage>
        <taxon>Bacteria</taxon>
        <taxon>Bacillati</taxon>
        <taxon>Bacillota</taxon>
        <taxon>Bacilli</taxon>
        <taxon>Bacillales</taxon>
        <taxon>Thermoactinomycetaceae</taxon>
        <taxon>Laceyella</taxon>
    </lineage>
</organism>
<comment type="caution">
    <text evidence="3">The sequence shown here is derived from an EMBL/GenBank/DDBJ whole genome shotgun (WGS) entry which is preliminary data.</text>
</comment>
<reference evidence="3" key="1">
    <citation type="submission" date="2017-05" db="EMBL/GenBank/DDBJ databases">
        <authorList>
            <person name="Varghese N."/>
            <person name="Submissions S."/>
        </authorList>
    </citation>
    <scope>NUCLEOTIDE SEQUENCE</scope>
    <source>
        <strain evidence="3">DSM 45262</strain>
    </source>
</reference>
<dbReference type="EMBL" id="FXTU01000005">
    <property type="protein sequence ID" value="SMP25054.1"/>
    <property type="molecule type" value="Genomic_DNA"/>
</dbReference>
<dbReference type="InterPro" id="IPR013491">
    <property type="entry name" value="Tape_meas_N"/>
</dbReference>
<name>A0AA46AG32_9BACL</name>
<feature type="transmembrane region" description="Helical" evidence="1">
    <location>
        <begin position="243"/>
        <end position="266"/>
    </location>
</feature>
<evidence type="ECO:0000313" key="3">
    <source>
        <dbReference type="EMBL" id="SMP25054.1"/>
    </source>
</evidence>
<dbReference type="Pfam" id="PF20155">
    <property type="entry name" value="TMP_3"/>
    <property type="match status" value="1"/>
</dbReference>
<protein>
    <submittedName>
        <fullName evidence="3">Tape measure domain-containing protein</fullName>
    </submittedName>
</protein>
<keyword evidence="4" id="KW-1185">Reference proteome</keyword>
<feature type="transmembrane region" description="Helical" evidence="1">
    <location>
        <begin position="199"/>
        <end position="222"/>
    </location>
</feature>
<feature type="transmembrane region" description="Helical" evidence="1">
    <location>
        <begin position="272"/>
        <end position="291"/>
    </location>
</feature>
<proteinExistence type="predicted"/>
<evidence type="ECO:0000259" key="2">
    <source>
        <dbReference type="Pfam" id="PF20155"/>
    </source>
</evidence>
<sequence>MALFQIGAKGKISAEEMMQLAERGIPSWQLLADAMGLSVKEVMKLSEQGKLMASDALPKLIGGMEKSFGGSMAKQATTFNGLMATLNDTWKQVSAQMTKPLFERIKGQLPGLIKMVQQLPSILGSAGNALSEAFSHVPIVTLVQGFISGFTQSKGAVESLKNSFQSLAPGLTQLFQLLQSFFVFVGAVFGKLGSLLGQAFAALLPVITPALQAVLTFVQGIATQIQTFWTQNGEMILQATRNVFTGIQAIVSVVMPIVQFLIVSIWENVKGIVSGALNVILGLVKLFAGLFTGNFSAMWAGTKQLFSGAEEFIWNLMNLLFLGRILKGFKALVSGGLALIKSMWSGLRSAFTSWVNFVVGLVQARFPIISSVVKSVSQILKSVVTGNWSSIRSIVSISMSNVLGAIRSRWGSAVSYLRGINLYGIGRNIIQGLLNGLSSLMGAVVRKAQSIASTVKNTIKSALDIHSPSRVTFKLGAYVGQGLALGIEKSALMVSRAANGLAAAGIPDIRHSSSSPMPTSTQNNQYTFHVYGSNQPSEKLISNELQRLEWLYG</sequence>
<dbReference type="Proteomes" id="UP001157946">
    <property type="component" value="Unassembled WGS sequence"/>
</dbReference>
<evidence type="ECO:0000313" key="4">
    <source>
        <dbReference type="Proteomes" id="UP001157946"/>
    </source>
</evidence>
<dbReference type="PANTHER" id="PTHR37813:SF1">
    <property type="entry name" value="FELS-2 PROPHAGE PROTEIN"/>
    <property type="match status" value="1"/>
</dbReference>
<keyword evidence="1" id="KW-0812">Transmembrane</keyword>
<feature type="domain" description="Tape measure protein N-terminal" evidence="2">
    <location>
        <begin position="1"/>
        <end position="97"/>
    </location>
</feature>
<keyword evidence="1" id="KW-1133">Transmembrane helix</keyword>
<evidence type="ECO:0000256" key="1">
    <source>
        <dbReference type="SAM" id="Phobius"/>
    </source>
</evidence>
<gene>
    <name evidence="3" type="ORF">SAMN06265361_10513</name>
</gene>
<accession>A0AA46AG32</accession>
<dbReference type="PANTHER" id="PTHR37813">
    <property type="entry name" value="FELS-2 PROPHAGE PROTEIN"/>
    <property type="match status" value="1"/>
</dbReference>
<keyword evidence="1" id="KW-0472">Membrane</keyword>